<proteinExistence type="predicted"/>
<reference evidence="2" key="2">
    <citation type="submission" date="2013-04" db="UniProtKB">
        <authorList>
            <consortium name="EnsemblPlants"/>
        </authorList>
    </citation>
    <scope>IDENTIFICATION</scope>
</reference>
<keyword evidence="1" id="KW-1133">Transmembrane helix</keyword>
<keyword evidence="1" id="KW-0472">Membrane</keyword>
<evidence type="ECO:0000313" key="2">
    <source>
        <dbReference type="EnsemblPlants" id="OB03G31830.1"/>
    </source>
</evidence>
<evidence type="ECO:0008006" key="4">
    <source>
        <dbReference type="Google" id="ProtNLM"/>
    </source>
</evidence>
<dbReference type="EnsemblPlants" id="OB03G31830.1">
    <property type="protein sequence ID" value="OB03G31830.1"/>
    <property type="gene ID" value="OB03G31830"/>
</dbReference>
<organism evidence="2">
    <name type="scientific">Oryza brachyantha</name>
    <name type="common">malo sina</name>
    <dbReference type="NCBI Taxonomy" id="4533"/>
    <lineage>
        <taxon>Eukaryota</taxon>
        <taxon>Viridiplantae</taxon>
        <taxon>Streptophyta</taxon>
        <taxon>Embryophyta</taxon>
        <taxon>Tracheophyta</taxon>
        <taxon>Spermatophyta</taxon>
        <taxon>Magnoliopsida</taxon>
        <taxon>Liliopsida</taxon>
        <taxon>Poales</taxon>
        <taxon>Poaceae</taxon>
        <taxon>BOP clade</taxon>
        <taxon>Oryzoideae</taxon>
        <taxon>Oryzeae</taxon>
        <taxon>Oryzinae</taxon>
        <taxon>Oryza</taxon>
    </lineage>
</organism>
<keyword evidence="3" id="KW-1185">Reference proteome</keyword>
<dbReference type="Gramene" id="OB03G31830.1">
    <property type="protein sequence ID" value="OB03G31830.1"/>
    <property type="gene ID" value="OB03G31830"/>
</dbReference>
<protein>
    <recommendedName>
        <fullName evidence="4">CASP-like protein</fullName>
    </recommendedName>
</protein>
<dbReference type="AlphaFoldDB" id="J3LQ57"/>
<dbReference type="Proteomes" id="UP000006038">
    <property type="component" value="Chromosome 3"/>
</dbReference>
<reference evidence="2" key="1">
    <citation type="journal article" date="2013" name="Nat. Commun.">
        <title>Whole-genome sequencing of Oryza brachyantha reveals mechanisms underlying Oryza genome evolution.</title>
        <authorList>
            <person name="Chen J."/>
            <person name="Huang Q."/>
            <person name="Gao D."/>
            <person name="Wang J."/>
            <person name="Lang Y."/>
            <person name="Liu T."/>
            <person name="Li B."/>
            <person name="Bai Z."/>
            <person name="Luis Goicoechea J."/>
            <person name="Liang C."/>
            <person name="Chen C."/>
            <person name="Zhang W."/>
            <person name="Sun S."/>
            <person name="Liao Y."/>
            <person name="Zhang X."/>
            <person name="Yang L."/>
            <person name="Song C."/>
            <person name="Wang M."/>
            <person name="Shi J."/>
            <person name="Liu G."/>
            <person name="Liu J."/>
            <person name="Zhou H."/>
            <person name="Zhou W."/>
            <person name="Yu Q."/>
            <person name="An N."/>
            <person name="Chen Y."/>
            <person name="Cai Q."/>
            <person name="Wang B."/>
            <person name="Liu B."/>
            <person name="Min J."/>
            <person name="Huang Y."/>
            <person name="Wu H."/>
            <person name="Li Z."/>
            <person name="Zhang Y."/>
            <person name="Yin Y."/>
            <person name="Song W."/>
            <person name="Jiang J."/>
            <person name="Jackson S.A."/>
            <person name="Wing R.A."/>
            <person name="Wang J."/>
            <person name="Chen M."/>
        </authorList>
    </citation>
    <scope>NUCLEOTIDE SEQUENCE [LARGE SCALE GENOMIC DNA]</scope>
    <source>
        <strain evidence="2">cv. IRGC 101232</strain>
    </source>
</reference>
<sequence length="76" mass="8249">MEPKVPGVLQRGLCTAYSLASALYIAVPRPTTLSRSWIVFLLDQARTSVAITFGSVACYILLSLGNKGFEIATFPR</sequence>
<accession>J3LQ57</accession>
<evidence type="ECO:0000256" key="1">
    <source>
        <dbReference type="SAM" id="Phobius"/>
    </source>
</evidence>
<dbReference type="HOGENOM" id="CLU_2658469_0_0_1"/>
<feature type="transmembrane region" description="Helical" evidence="1">
    <location>
        <begin position="7"/>
        <end position="27"/>
    </location>
</feature>
<keyword evidence="1" id="KW-0812">Transmembrane</keyword>
<feature type="transmembrane region" description="Helical" evidence="1">
    <location>
        <begin position="47"/>
        <end position="66"/>
    </location>
</feature>
<name>J3LQ57_ORYBR</name>
<evidence type="ECO:0000313" key="3">
    <source>
        <dbReference type="Proteomes" id="UP000006038"/>
    </source>
</evidence>